<dbReference type="InterPro" id="IPR019826">
    <property type="entry name" value="Carboxylesterase_B_AS"/>
</dbReference>
<evidence type="ECO:0000256" key="2">
    <source>
        <dbReference type="ARBA" id="ARBA00022729"/>
    </source>
</evidence>
<gene>
    <name evidence="7" type="primary">ORF79185</name>
</gene>
<dbReference type="InterPro" id="IPR029058">
    <property type="entry name" value="AB_hydrolase_fold"/>
</dbReference>
<accession>A0A0B6ZTD6</accession>
<evidence type="ECO:0000313" key="7">
    <source>
        <dbReference type="EMBL" id="CEK71627.1"/>
    </source>
</evidence>
<evidence type="ECO:0000256" key="5">
    <source>
        <dbReference type="SAM" id="MobiDB-lite"/>
    </source>
</evidence>
<evidence type="ECO:0000259" key="6">
    <source>
        <dbReference type="Pfam" id="PF00135"/>
    </source>
</evidence>
<proteinExistence type="inferred from homology"/>
<sequence>MFPFMYTVIAVCVLVDLSGADRYIRTSATEDTKTTYIGQAYTTVFDSKILTTAKFLGIPFAVPPVRFEKSVLDIPKDEVFNATQFGNVCPQSADNIGYSGTCNFPISEDCLYLNIYIPLSSFKTDDLNVSSNEQLFLNINSTSAKYAVLIYIHGGAFVSGNGNCYDGSILAGFGNIIVVTINHRLGNLGFLSTNDDVIPRNLGLWDQHVAIQWVNNNIHVFGGDTTRITVGGQSSGSFSAIYQALYPGNDKLFQRLIAQSGTPATVKSATTTRYNSTLELANDLDCCTSCTTQEIKACLMNKTAEEIVNVHLSLIVPASLPIQPTVDGSLVVEDPYYFLSKMATSIATTKSTVPLNFISKDMLIGVNSQDGDVVLKFFIAAFSRGDNELYEENLRSIIISPGLFRELIRLYFLKSYEDVVDENIINAIMDRYIDWGKPTDYNLLSNRAIDILTDVIFTMPSLDTASAHIQVTEDPSTKPEQSTQAANGGSNQTANNTTQGNTFVYRFSAPENNNSVIPWFIGTGHAAEVIYFFGAYMLQDVNDIKLAKTFMTYWSNFVKSGDPNTDYPKTQASSQFPVWPEYNNIDEQYMELSVNPLSEKHMRTNYRHFWTDYIPKLNYYLNKVREDGLKKNGACATNNNNDQTNNNNNQT</sequence>
<reference evidence="7" key="1">
    <citation type="submission" date="2014-12" db="EMBL/GenBank/DDBJ databases">
        <title>Insight into the proteome of Arion vulgaris.</title>
        <authorList>
            <person name="Aradska J."/>
            <person name="Bulat T."/>
            <person name="Smidak R."/>
            <person name="Sarate P."/>
            <person name="Gangsoo J."/>
            <person name="Sialana F."/>
            <person name="Bilban M."/>
            <person name="Lubec G."/>
        </authorList>
    </citation>
    <scope>NUCLEOTIDE SEQUENCE</scope>
    <source>
        <tissue evidence="7">Skin</tissue>
    </source>
</reference>
<dbReference type="PANTHER" id="PTHR43903">
    <property type="entry name" value="NEUROLIGIN"/>
    <property type="match status" value="1"/>
</dbReference>
<feature type="compositionally biased region" description="Low complexity" evidence="5">
    <location>
        <begin position="484"/>
        <end position="495"/>
    </location>
</feature>
<evidence type="ECO:0000256" key="1">
    <source>
        <dbReference type="ARBA" id="ARBA00005964"/>
    </source>
</evidence>
<protein>
    <recommendedName>
        <fullName evidence="4">Carboxylic ester hydrolase</fullName>
        <ecNumber evidence="4">3.1.1.-</ecNumber>
    </recommendedName>
</protein>
<feature type="region of interest" description="Disordered" evidence="5">
    <location>
        <begin position="469"/>
        <end position="495"/>
    </location>
</feature>
<feature type="chain" id="PRO_5005110622" description="Carboxylic ester hydrolase" evidence="4">
    <location>
        <begin position="21"/>
        <end position="651"/>
    </location>
</feature>
<evidence type="ECO:0000256" key="4">
    <source>
        <dbReference type="RuleBase" id="RU361235"/>
    </source>
</evidence>
<dbReference type="InterPro" id="IPR019819">
    <property type="entry name" value="Carboxylesterase_B_CS"/>
</dbReference>
<dbReference type="InterPro" id="IPR002018">
    <property type="entry name" value="CarbesteraseB"/>
</dbReference>
<feature type="compositionally biased region" description="Low complexity" evidence="5">
    <location>
        <begin position="637"/>
        <end position="651"/>
    </location>
</feature>
<dbReference type="Gene3D" id="3.40.50.1820">
    <property type="entry name" value="alpha/beta hydrolase"/>
    <property type="match status" value="1"/>
</dbReference>
<feature type="non-terminal residue" evidence="7">
    <location>
        <position position="651"/>
    </location>
</feature>
<dbReference type="AlphaFoldDB" id="A0A0B6ZTD6"/>
<dbReference type="PROSITE" id="PS00122">
    <property type="entry name" value="CARBOXYLESTERASE_B_1"/>
    <property type="match status" value="1"/>
</dbReference>
<feature type="signal peptide" evidence="4">
    <location>
        <begin position="1"/>
        <end position="20"/>
    </location>
</feature>
<dbReference type="EC" id="3.1.1.-" evidence="4"/>
<dbReference type="ESTHER" id="9eupu-a0a0b6ztd6">
    <property type="family name" value="Carb_B_Mollusca"/>
</dbReference>
<name>A0A0B6ZTD6_9EUPU</name>
<dbReference type="SUPFAM" id="SSF53474">
    <property type="entry name" value="alpha/beta-Hydrolases"/>
    <property type="match status" value="1"/>
</dbReference>
<dbReference type="PROSITE" id="PS00941">
    <property type="entry name" value="CARBOXYLESTERASE_B_2"/>
    <property type="match status" value="1"/>
</dbReference>
<organism evidence="7">
    <name type="scientific">Arion vulgaris</name>
    <dbReference type="NCBI Taxonomy" id="1028688"/>
    <lineage>
        <taxon>Eukaryota</taxon>
        <taxon>Metazoa</taxon>
        <taxon>Spiralia</taxon>
        <taxon>Lophotrochozoa</taxon>
        <taxon>Mollusca</taxon>
        <taxon>Gastropoda</taxon>
        <taxon>Heterobranchia</taxon>
        <taxon>Euthyneura</taxon>
        <taxon>Panpulmonata</taxon>
        <taxon>Eupulmonata</taxon>
        <taxon>Stylommatophora</taxon>
        <taxon>Helicina</taxon>
        <taxon>Arionoidea</taxon>
        <taxon>Arionidae</taxon>
        <taxon>Arion</taxon>
    </lineage>
</organism>
<evidence type="ECO:0000256" key="3">
    <source>
        <dbReference type="ARBA" id="ARBA00022801"/>
    </source>
</evidence>
<feature type="domain" description="Carboxylesterase type B" evidence="6">
    <location>
        <begin position="48"/>
        <end position="610"/>
    </location>
</feature>
<dbReference type="GO" id="GO:0016787">
    <property type="term" value="F:hydrolase activity"/>
    <property type="evidence" value="ECO:0007669"/>
    <property type="project" value="UniProtKB-KW"/>
</dbReference>
<dbReference type="EMBL" id="HACG01024762">
    <property type="protein sequence ID" value="CEK71627.1"/>
    <property type="molecule type" value="Transcribed_RNA"/>
</dbReference>
<comment type="similarity">
    <text evidence="1 4">Belongs to the type-B carboxylesterase/lipase family.</text>
</comment>
<dbReference type="InterPro" id="IPR051093">
    <property type="entry name" value="Neuroligin/BSAL"/>
</dbReference>
<dbReference type="Pfam" id="PF00135">
    <property type="entry name" value="COesterase"/>
    <property type="match status" value="1"/>
</dbReference>
<keyword evidence="3 4" id="KW-0378">Hydrolase</keyword>
<keyword evidence="2 4" id="KW-0732">Signal</keyword>
<feature type="region of interest" description="Disordered" evidence="5">
    <location>
        <begin position="632"/>
        <end position="651"/>
    </location>
</feature>